<keyword evidence="2" id="KW-0378">Hydrolase</keyword>
<dbReference type="Pfam" id="PF02626">
    <property type="entry name" value="CT_A_B"/>
    <property type="match status" value="1"/>
</dbReference>
<evidence type="ECO:0000256" key="1">
    <source>
        <dbReference type="ARBA" id="ARBA00022741"/>
    </source>
</evidence>
<evidence type="ECO:0000256" key="3">
    <source>
        <dbReference type="ARBA" id="ARBA00022840"/>
    </source>
</evidence>
<dbReference type="STRING" id="1860102.ACCAA_20169"/>
<gene>
    <name evidence="5" type="ORF">ACCAA_20169</name>
</gene>
<dbReference type="GO" id="GO:0016787">
    <property type="term" value="F:hydrolase activity"/>
    <property type="evidence" value="ECO:0007669"/>
    <property type="project" value="UniProtKB-KW"/>
</dbReference>
<keyword evidence="5" id="KW-0456">Lyase</keyword>
<dbReference type="AlphaFoldDB" id="A0A1A8XKA6"/>
<dbReference type="NCBIfam" id="TIGR00724">
    <property type="entry name" value="urea_amlyse_rel"/>
    <property type="match status" value="1"/>
</dbReference>
<dbReference type="InterPro" id="IPR003778">
    <property type="entry name" value="CT_A_B"/>
</dbReference>
<dbReference type="PANTHER" id="PTHR43309:SF3">
    <property type="entry name" value="5-OXOPROLINASE SUBUNIT C"/>
    <property type="match status" value="1"/>
</dbReference>
<dbReference type="SUPFAM" id="SSF50891">
    <property type="entry name" value="Cyclophilin-like"/>
    <property type="match status" value="1"/>
</dbReference>
<dbReference type="InterPro" id="IPR052708">
    <property type="entry name" value="PxpC"/>
</dbReference>
<keyword evidence="1" id="KW-0547">Nucleotide-binding</keyword>
<evidence type="ECO:0000259" key="4">
    <source>
        <dbReference type="SMART" id="SM00797"/>
    </source>
</evidence>
<dbReference type="GO" id="GO:0016829">
    <property type="term" value="F:lyase activity"/>
    <property type="evidence" value="ECO:0007669"/>
    <property type="project" value="UniProtKB-KW"/>
</dbReference>
<protein>
    <submittedName>
        <fullName evidence="5">Urea amidolyase related protein</fullName>
    </submittedName>
</protein>
<reference evidence="5 6" key="1">
    <citation type="submission" date="2016-06" db="EMBL/GenBank/DDBJ databases">
        <authorList>
            <person name="Kjaerup R.B."/>
            <person name="Dalgaard T.S."/>
            <person name="Juul-Madsen H.R."/>
        </authorList>
    </citation>
    <scope>NUCLEOTIDE SEQUENCE [LARGE SCALE GENOMIC DNA]</scope>
    <source>
        <strain evidence="5">3</strain>
    </source>
</reference>
<proteinExistence type="predicted"/>
<dbReference type="Gene3D" id="2.40.100.10">
    <property type="entry name" value="Cyclophilin-like"/>
    <property type="match status" value="1"/>
</dbReference>
<sequence length="359" mass="37121">MSALLEIVSAGAMASIQDLGRPGLRRLGVPRAGALEPGWLRLANALLGNAQDAPAIEFLAGGLSVRALASPVHLAFSGHFSAEVVGAGEPRRVDSWRSLMLAPGETLRCGMPVQCRVGYLALAGIRVPRVLGSASTYARAGLGGLDGRLLAAGARLSVVAYSGGERILRTLRTLPPVEAAPIRVVLGPQDDYFDAPSIEHFLSAAYQVSPAADRMGMRLDGPLLRHRPDKGAEITSDATVPGSIQVPGQGLPIVLLADGQTAGGYPKIATVISADLPRLAVMAPGQRVRFTAISVAAAELAARVREAALRAMIADIGPLAEPGGVDLQAIYVANLVSGVVDARAVDGAVAPIDISLREE</sequence>
<keyword evidence="3" id="KW-0067">ATP-binding</keyword>
<name>A0A1A8XKA6_9PROT</name>
<evidence type="ECO:0000313" key="5">
    <source>
        <dbReference type="EMBL" id="SBT05121.1"/>
    </source>
</evidence>
<evidence type="ECO:0000256" key="2">
    <source>
        <dbReference type="ARBA" id="ARBA00022801"/>
    </source>
</evidence>
<organism evidence="5 6">
    <name type="scientific">Candidatus Accumulibacter aalborgensis</name>
    <dbReference type="NCBI Taxonomy" id="1860102"/>
    <lineage>
        <taxon>Bacteria</taxon>
        <taxon>Pseudomonadati</taxon>
        <taxon>Pseudomonadota</taxon>
        <taxon>Betaproteobacteria</taxon>
        <taxon>Candidatus Accumulibacter</taxon>
    </lineage>
</organism>
<dbReference type="Proteomes" id="UP000199169">
    <property type="component" value="Unassembled WGS sequence"/>
</dbReference>
<dbReference type="InterPro" id="IPR029000">
    <property type="entry name" value="Cyclophilin-like_dom_sf"/>
</dbReference>
<dbReference type="PANTHER" id="PTHR43309">
    <property type="entry name" value="5-OXOPROLINASE SUBUNIT C"/>
    <property type="match status" value="1"/>
</dbReference>
<dbReference type="EMBL" id="FLQX01000094">
    <property type="protein sequence ID" value="SBT05121.1"/>
    <property type="molecule type" value="Genomic_DNA"/>
</dbReference>
<dbReference type="GO" id="GO:0005524">
    <property type="term" value="F:ATP binding"/>
    <property type="evidence" value="ECO:0007669"/>
    <property type="project" value="UniProtKB-KW"/>
</dbReference>
<feature type="domain" description="Carboxyltransferase" evidence="4">
    <location>
        <begin position="26"/>
        <end position="308"/>
    </location>
</feature>
<dbReference type="RefSeq" id="WP_186406362.1">
    <property type="nucleotide sequence ID" value="NZ_FLQX01000094.1"/>
</dbReference>
<evidence type="ECO:0000313" key="6">
    <source>
        <dbReference type="Proteomes" id="UP000199169"/>
    </source>
</evidence>
<dbReference type="SMART" id="SM00797">
    <property type="entry name" value="AHS2"/>
    <property type="match status" value="1"/>
</dbReference>
<accession>A0A1A8XKA6</accession>
<keyword evidence="6" id="KW-1185">Reference proteome</keyword>